<evidence type="ECO:0000313" key="2">
    <source>
        <dbReference type="Proteomes" id="UP000030687"/>
    </source>
</evidence>
<gene>
    <name evidence="1" type="ORF">CICLE_v10023056mg</name>
</gene>
<dbReference type="InParanoid" id="V4VLY5"/>
<dbReference type="AlphaFoldDB" id="V4VLY5"/>
<evidence type="ECO:0000313" key="1">
    <source>
        <dbReference type="EMBL" id="ESR53804.1"/>
    </source>
</evidence>
<accession>V4VLY5</accession>
<dbReference type="EMBL" id="KI536661">
    <property type="protein sequence ID" value="ESR53804.1"/>
    <property type="molecule type" value="Genomic_DNA"/>
</dbReference>
<sequence length="94" mass="11470">MRETINFSYLATTNFKVFLKNKKKKFRNTNLLYNEWIMVPGTNEQAQRYLCRYGNNFGCLALNYRHLWPWILNLGWKWDKVSLPTHIHFSWARL</sequence>
<keyword evidence="2" id="KW-1185">Reference proteome</keyword>
<reference evidence="1 2" key="1">
    <citation type="submission" date="2013-10" db="EMBL/GenBank/DDBJ databases">
        <authorList>
            <consortium name="International Citrus Genome Consortium"/>
            <person name="Jenkins J."/>
            <person name="Schmutz J."/>
            <person name="Prochnik S."/>
            <person name="Rokhsar D."/>
            <person name="Gmitter F."/>
            <person name="Ollitrault P."/>
            <person name="Machado M."/>
            <person name="Talon M."/>
            <person name="Wincker P."/>
            <person name="Jaillon O."/>
            <person name="Morgante M."/>
        </authorList>
    </citation>
    <scope>NUCLEOTIDE SEQUENCE</scope>
    <source>
        <strain evidence="2">cv. Clemenules</strain>
    </source>
</reference>
<organism evidence="1 2">
    <name type="scientific">Citrus clementina</name>
    <name type="common">Clementine</name>
    <name type="synonym">Citrus deliciosa x Citrus sinensis</name>
    <dbReference type="NCBI Taxonomy" id="85681"/>
    <lineage>
        <taxon>Eukaryota</taxon>
        <taxon>Viridiplantae</taxon>
        <taxon>Streptophyta</taxon>
        <taxon>Embryophyta</taxon>
        <taxon>Tracheophyta</taxon>
        <taxon>Spermatophyta</taxon>
        <taxon>Magnoliopsida</taxon>
        <taxon>eudicotyledons</taxon>
        <taxon>Gunneridae</taxon>
        <taxon>Pentapetalae</taxon>
        <taxon>rosids</taxon>
        <taxon>malvids</taxon>
        <taxon>Sapindales</taxon>
        <taxon>Rutaceae</taxon>
        <taxon>Aurantioideae</taxon>
        <taxon>Citrus</taxon>
    </lineage>
</organism>
<dbReference type="Proteomes" id="UP000030687">
    <property type="component" value="Unassembled WGS sequence"/>
</dbReference>
<name>V4VLY5_CITCL</name>
<dbReference type="KEGG" id="cic:CICLE_v10023056mg"/>
<protein>
    <submittedName>
        <fullName evidence="1">Uncharacterized protein</fullName>
    </submittedName>
</protein>
<proteinExistence type="predicted"/>
<dbReference type="Gramene" id="ESR53804">
    <property type="protein sequence ID" value="ESR53804"/>
    <property type="gene ID" value="CICLE_v10023056mg"/>
</dbReference>